<reference evidence="8" key="2">
    <citation type="submission" date="2025-09" db="UniProtKB">
        <authorList>
            <consortium name="Ensembl"/>
        </authorList>
    </citation>
    <scope>IDENTIFICATION</scope>
</reference>
<dbReference type="CDD" id="cd09918">
    <property type="entry name" value="SH2_Nterm_SPT6_like"/>
    <property type="match status" value="1"/>
</dbReference>
<dbReference type="Gene3D" id="2.40.50.140">
    <property type="entry name" value="Nucleic acid-binding proteins"/>
    <property type="match status" value="1"/>
</dbReference>
<dbReference type="InterPro" id="IPR006641">
    <property type="entry name" value="YqgF/RNaseH-like_dom"/>
</dbReference>
<dbReference type="GO" id="GO:0031491">
    <property type="term" value="F:nucleosome binding"/>
    <property type="evidence" value="ECO:0007669"/>
    <property type="project" value="TreeGrafter"/>
</dbReference>
<dbReference type="PANTHER" id="PTHR10145">
    <property type="entry name" value="TRANSCRIPTION ELONGATION FACTOR SPT6"/>
    <property type="match status" value="1"/>
</dbReference>
<evidence type="ECO:0000256" key="5">
    <source>
        <dbReference type="PIRNR" id="PIRNR036947"/>
    </source>
</evidence>
<evidence type="ECO:0000256" key="2">
    <source>
        <dbReference type="ARBA" id="ARBA00009253"/>
    </source>
</evidence>
<dbReference type="Pfam" id="PF00575">
    <property type="entry name" value="S1"/>
    <property type="match status" value="1"/>
</dbReference>
<dbReference type="InterPro" id="IPR023323">
    <property type="entry name" value="Tex-like_dom_sf"/>
</dbReference>
<evidence type="ECO:0000313" key="8">
    <source>
        <dbReference type="Ensembl" id="ENSGMOP00000039361.1"/>
    </source>
</evidence>
<dbReference type="InterPro" id="IPR035018">
    <property type="entry name" value="Spt6_SH2_C"/>
</dbReference>
<feature type="compositionally biased region" description="Acidic residues" evidence="6">
    <location>
        <begin position="1"/>
        <end position="13"/>
    </location>
</feature>
<gene>
    <name evidence="8" type="primary">SUPT6H</name>
</gene>
<dbReference type="Pfam" id="PF14641">
    <property type="entry name" value="HTH_44"/>
    <property type="match status" value="1"/>
</dbReference>
<dbReference type="InterPro" id="IPR037027">
    <property type="entry name" value="YqgF/RNaseH-like_dom_sf"/>
</dbReference>
<evidence type="ECO:0000256" key="6">
    <source>
        <dbReference type="SAM" id="MobiDB-lite"/>
    </source>
</evidence>
<feature type="domain" description="S1 motif" evidence="7">
    <location>
        <begin position="1098"/>
        <end position="1153"/>
    </location>
</feature>
<protein>
    <submittedName>
        <fullName evidence="8">SPT6 homolog, histone chaperone and transcription elongation factor</fullName>
    </submittedName>
</protein>
<comment type="function">
    <text evidence="5">Histone H3-H4 chaperone that plays a role in maintenance of chromatin structure during RNA polymerase II transcription elongation.</text>
</comment>
<dbReference type="SMART" id="SM00732">
    <property type="entry name" value="YqgFc"/>
    <property type="match status" value="1"/>
</dbReference>
<dbReference type="PANTHER" id="PTHR10145:SF6">
    <property type="entry name" value="TRANSCRIPTION ELONGATION FACTOR SPT6"/>
    <property type="match status" value="1"/>
</dbReference>
<dbReference type="Pfam" id="PF14633">
    <property type="entry name" value="SH2_2"/>
    <property type="match status" value="1"/>
</dbReference>
<dbReference type="InterPro" id="IPR028231">
    <property type="entry name" value="Spt6_YqgF"/>
</dbReference>
<evidence type="ECO:0000259" key="7">
    <source>
        <dbReference type="PROSITE" id="PS50126"/>
    </source>
</evidence>
<dbReference type="GO" id="GO:0042393">
    <property type="term" value="F:histone binding"/>
    <property type="evidence" value="ECO:0007669"/>
    <property type="project" value="TreeGrafter"/>
</dbReference>
<dbReference type="InterPro" id="IPR042066">
    <property type="entry name" value="Spt6_death-like"/>
</dbReference>
<dbReference type="Gene3D" id="1.10.3500.10">
    <property type="entry name" value="Tex N-terminal region-like"/>
    <property type="match status" value="1"/>
</dbReference>
<dbReference type="PIRSF" id="PIRSF036947">
    <property type="entry name" value="Spt6"/>
    <property type="match status" value="1"/>
</dbReference>
<dbReference type="Gene3D" id="1.10.150.850">
    <property type="entry name" value="Spt6, helix-hairpin-helix domain"/>
    <property type="match status" value="1"/>
</dbReference>
<dbReference type="SMART" id="SM00316">
    <property type="entry name" value="S1"/>
    <property type="match status" value="1"/>
</dbReference>
<dbReference type="InterPro" id="IPR012340">
    <property type="entry name" value="NA-bd_OB-fold"/>
</dbReference>
<dbReference type="Pfam" id="PF14635">
    <property type="entry name" value="HHH_7"/>
    <property type="match status" value="1"/>
</dbReference>
<name>A0A8C5B061_GADMO</name>
<feature type="region of interest" description="Disordered" evidence="6">
    <location>
        <begin position="353"/>
        <end position="381"/>
    </location>
</feature>
<dbReference type="SUPFAM" id="SSF47781">
    <property type="entry name" value="RuvA domain 2-like"/>
    <property type="match status" value="2"/>
</dbReference>
<dbReference type="SUPFAM" id="SSF158832">
    <property type="entry name" value="Tex N-terminal region-like"/>
    <property type="match status" value="1"/>
</dbReference>
<feature type="region of interest" description="Disordered" evidence="6">
    <location>
        <begin position="1"/>
        <end position="21"/>
    </location>
</feature>
<dbReference type="GO" id="GO:0140673">
    <property type="term" value="P:transcription elongation-coupled chromatin remodeling"/>
    <property type="evidence" value="ECO:0007669"/>
    <property type="project" value="InterPro"/>
</dbReference>
<dbReference type="InterPro" id="IPR023319">
    <property type="entry name" value="Tex-like_HTH_dom_sf"/>
</dbReference>
<dbReference type="InterPro" id="IPR010994">
    <property type="entry name" value="RuvA_2-like"/>
</dbReference>
<dbReference type="GO" id="GO:0034728">
    <property type="term" value="P:nucleosome organization"/>
    <property type="evidence" value="ECO:0007669"/>
    <property type="project" value="TreeGrafter"/>
</dbReference>
<keyword evidence="3 5" id="KW-0804">Transcription</keyword>
<dbReference type="InterPro" id="IPR035420">
    <property type="entry name" value="Spt6_SH2"/>
</dbReference>
<keyword evidence="9" id="KW-1185">Reference proteome</keyword>
<dbReference type="SUPFAM" id="SSF55550">
    <property type="entry name" value="SH2 domain"/>
    <property type="match status" value="1"/>
</dbReference>
<dbReference type="Gene3D" id="3.30.420.140">
    <property type="entry name" value="YqgF/RNase H-like domain"/>
    <property type="match status" value="1"/>
</dbReference>
<dbReference type="Gene3D" id="3.30.505.10">
    <property type="entry name" value="SH2 domain"/>
    <property type="match status" value="1"/>
</dbReference>
<dbReference type="Ensembl" id="ENSGMOT00000036104.1">
    <property type="protein sequence ID" value="ENSGMOP00000039361.1"/>
    <property type="gene ID" value="ENSGMOG00000018068.2"/>
</dbReference>
<evidence type="ECO:0000256" key="1">
    <source>
        <dbReference type="ARBA" id="ARBA00004123"/>
    </source>
</evidence>
<dbReference type="InterPro" id="IPR036860">
    <property type="entry name" value="SH2_dom_sf"/>
</dbReference>
<dbReference type="GO" id="GO:0003677">
    <property type="term" value="F:DNA binding"/>
    <property type="evidence" value="ECO:0007669"/>
    <property type="project" value="InterPro"/>
</dbReference>
<comment type="subcellular location">
    <subcellularLocation>
        <location evidence="1 5">Nucleus</location>
    </subcellularLocation>
</comment>
<dbReference type="GeneTree" id="ENSGT00510000047446"/>
<evidence type="ECO:0000313" key="9">
    <source>
        <dbReference type="Proteomes" id="UP000694546"/>
    </source>
</evidence>
<comment type="similarity">
    <text evidence="2 5">Belongs to the SPT6 family.</text>
</comment>
<feature type="region of interest" description="Disordered" evidence="6">
    <location>
        <begin position="98"/>
        <end position="131"/>
    </location>
</feature>
<dbReference type="InterPro" id="IPR003029">
    <property type="entry name" value="S1_domain"/>
</dbReference>
<dbReference type="Proteomes" id="UP000694546">
    <property type="component" value="Chromosome 16"/>
</dbReference>
<dbReference type="Gene3D" id="1.10.10.650">
    <property type="entry name" value="RuvA domain 2-like"/>
    <property type="match status" value="1"/>
</dbReference>
<feature type="compositionally biased region" description="Acidic residues" evidence="6">
    <location>
        <begin position="100"/>
        <end position="123"/>
    </location>
</feature>
<feature type="compositionally biased region" description="Acidic residues" evidence="6">
    <location>
        <begin position="366"/>
        <end position="375"/>
    </location>
</feature>
<dbReference type="InterPro" id="IPR012337">
    <property type="entry name" value="RNaseH-like_sf"/>
</dbReference>
<dbReference type="InterPro" id="IPR017072">
    <property type="entry name" value="TF_Spt6"/>
</dbReference>
<dbReference type="PROSITE" id="PS50126">
    <property type="entry name" value="S1"/>
    <property type="match status" value="1"/>
</dbReference>
<organism evidence="8 9">
    <name type="scientific">Gadus morhua</name>
    <name type="common">Atlantic cod</name>
    <dbReference type="NCBI Taxonomy" id="8049"/>
    <lineage>
        <taxon>Eukaryota</taxon>
        <taxon>Metazoa</taxon>
        <taxon>Chordata</taxon>
        <taxon>Craniata</taxon>
        <taxon>Vertebrata</taxon>
        <taxon>Euteleostomi</taxon>
        <taxon>Actinopterygii</taxon>
        <taxon>Neopterygii</taxon>
        <taxon>Teleostei</taxon>
        <taxon>Neoteleostei</taxon>
        <taxon>Acanthomorphata</taxon>
        <taxon>Zeiogadaria</taxon>
        <taxon>Gadariae</taxon>
        <taxon>Gadiformes</taxon>
        <taxon>Gadoidei</taxon>
        <taxon>Gadidae</taxon>
        <taxon>Gadus</taxon>
    </lineage>
</organism>
<feature type="compositionally biased region" description="Polar residues" evidence="6">
    <location>
        <begin position="1455"/>
        <end position="1472"/>
    </location>
</feature>
<dbReference type="InterPro" id="IPR028088">
    <property type="entry name" value="Spt6_HTH_DNA-bd_dom"/>
</dbReference>
<evidence type="ECO:0000256" key="4">
    <source>
        <dbReference type="ARBA" id="ARBA00023242"/>
    </source>
</evidence>
<feature type="compositionally biased region" description="Low complexity" evidence="6">
    <location>
        <begin position="1473"/>
        <end position="1484"/>
    </location>
</feature>
<accession>A0A8C5B061</accession>
<dbReference type="Pfam" id="PF22706">
    <property type="entry name" value="Tex_central_region"/>
    <property type="match status" value="1"/>
</dbReference>
<dbReference type="GO" id="GO:0008023">
    <property type="term" value="C:transcription elongation factor complex"/>
    <property type="evidence" value="ECO:0007669"/>
    <property type="project" value="TreeGrafter"/>
</dbReference>
<reference evidence="8" key="1">
    <citation type="submission" date="2025-08" db="UniProtKB">
        <authorList>
            <consortium name="Ensembl"/>
        </authorList>
    </citation>
    <scope>IDENTIFICATION</scope>
</reference>
<dbReference type="InterPro" id="IPR055179">
    <property type="entry name" value="Tex-like_central_region"/>
</dbReference>
<proteinExistence type="inferred from homology"/>
<feature type="compositionally biased region" description="Acidic residues" evidence="6">
    <location>
        <begin position="49"/>
        <end position="68"/>
    </location>
</feature>
<dbReference type="InterPro" id="IPR035019">
    <property type="entry name" value="Spt6_SH2_N"/>
</dbReference>
<dbReference type="InterPro" id="IPR032706">
    <property type="entry name" value="Spt6_HHH"/>
</dbReference>
<keyword evidence="4 5" id="KW-0539">Nucleus</keyword>
<dbReference type="CDD" id="cd09928">
    <property type="entry name" value="SH2_Cterm_SPT6_like"/>
    <property type="match status" value="1"/>
</dbReference>
<dbReference type="Pfam" id="PF14639">
    <property type="entry name" value="YqgF"/>
    <property type="match status" value="1"/>
</dbReference>
<sequence>MSEDEDEEGDEDIRDAHEKDMIADEIFMGGTGMEEHEPAMDVPLHPGEGEEEEEEESDIDDFIVDDDGQPLKKPKWRKKLPGYTDAALQEAQEIFGGDFDFADFDAEAYDDAEDEEEDGDEESWDRPKKQAKKRAGRRSIFEIYEPSELESSHMTDQDNEIRSNDMPERFQLRSIPVRPAEDDELEEEAEWIYRNAFSTPTISMQEDTDYLERGPTTNFSRKGPSMIAKIKEALNFMRNQHFEVPFIAFYRKEYVEPELNINDLWKVWHWDEKWTQLKTRKQNLKRLFHRMQAFQFELISADPDKPLSDGVRPLDCADIDRLKAVQSCDELSDVYNHFLLYYGRDIPKMQNASKSKSKKLKKVKEEEEPEEEEGEQQLKGPELKLASRRDMYTICQVAGLDGLAKKFGLTPEQFGENLRDSYQRHETEQFPAEPLELAKDYTCSQFGTAEAVLDGTRYMVAMQLAREPLVRHVLRQTFQERAKINTKPTKKGKKDVDEAHYGYSFKYLKNKSVKELTGQQFLLMCQAEDEGLLSISLCIDLLGVKGYGDQTYFEEIKQFYYRDEFSHQVQEWNRQRTLAIEHALKHFLYPQMAKELKNKLLAEAKENIIKACSRKLYNCLKVAPYRPDQQAEEEEDDEDLMAEAQAKGIRVLGVAFSASRWDSPVFCALVNSDGEMGDFLRLPYFLKRRNAWKEEERDRKLHDLETLKKFLNNKKPHIIAVAGENRDAQLVIEDFKRTVSELEQESSFPSIAVELVDNELAILYMNSKKSEADFRDYPPLLRQAVSVARKIQDPLVEYSQVCSSDEDILCLKLHPLQDQVEKEDLLSTLQCEFINRVNEVGVDVNRALAHPYTQSLVQYICGLGSRKGSHLLKILKQNNTRLENRTQLVTMCHMGPKVFINCAGFIKIDTSSLGDSTDSYIEVLDGSRVHPETYEWARKMAVDALEYDESAEDANPAGALEEILENPERLKDLDLDAFAEELERQGYGNKGITLYDIRAELSSRYKDLRSAYRSPNTEEIFNLLTKETPETFYIGKLVTSVVTGIAHRRPQGESYDQAIRNDETGLWQCPFCHQDNFPELSEVWNHFDSGSCPGQAIGVRCRLDNGVTGFVPTKFLSDKIVKHPEERVKVGMTVHCRIMKIDIEKLSVDLTCRTSDLSDRQNDWKLPKDTYYDFDTETEDLKTEQEAKMKQQRTTYIKRVIAHPSFHNINFKQAEKMMESMDQGDLIIRPSSKGENHLTVTWKVAEGIYQHIDVREEGKENAFSLGHTLWINSEVGANIDYIKKEKPAFIPYYVSACRELPGKFLLGYQPRGKPRVEFVTITPEGFRYRAQIFPTVNGLFRWFKDHYQEPVPGLTPSSGSRTRTPASVNATPANINIADLTRAVSALPPNMTSQMFNAIAAVTGQGQNPNATPAQWGSSQYAYSGGGSTGGGGGGSSSAYHIFATPAQQPITTPLMTPSYSYATPSQLQSAGTPQYPSSTPQSSHGGRPSTSHTAVDWGKMAEQWLQEKEAERKKARPSSRMTPRPSPSPMIESTPMSVTGDATPLLDETDR</sequence>
<evidence type="ECO:0000256" key="3">
    <source>
        <dbReference type="ARBA" id="ARBA00023163"/>
    </source>
</evidence>
<feature type="region of interest" description="Disordered" evidence="6">
    <location>
        <begin position="1455"/>
        <end position="1552"/>
    </location>
</feature>
<dbReference type="CDD" id="cd00164">
    <property type="entry name" value="S1_like"/>
    <property type="match status" value="1"/>
</dbReference>
<dbReference type="Pfam" id="PF17674">
    <property type="entry name" value="HHH_9"/>
    <property type="match status" value="1"/>
</dbReference>
<feature type="region of interest" description="Disordered" evidence="6">
    <location>
        <begin position="33"/>
        <end position="77"/>
    </location>
</feature>
<dbReference type="InterPro" id="IPR041692">
    <property type="entry name" value="HHH_9"/>
</dbReference>
<dbReference type="Gene3D" id="1.10.10.2740">
    <property type="entry name" value="Spt6, Death-like domain"/>
    <property type="match status" value="1"/>
</dbReference>
<dbReference type="SUPFAM" id="SSF50249">
    <property type="entry name" value="Nucleic acid-binding proteins"/>
    <property type="match status" value="1"/>
</dbReference>
<dbReference type="SUPFAM" id="SSF53098">
    <property type="entry name" value="Ribonuclease H-like"/>
    <property type="match status" value="1"/>
</dbReference>